<name>A0ABP3PRB3_9PROT</name>
<comment type="caution">
    <text evidence="2">The sequence shown here is derived from an EMBL/GenBank/DDBJ whole genome shotgun (WGS) entry which is preliminary data.</text>
</comment>
<sequence>MKWFVRVAVTGIAVCGMVAPSCASPVAEKFVAAAVALQNPGVIYDPSYRRIAYPNGDVPSSTGVCADVVVRAYRGIGIDLQKRVHEDMAKHFALYPKTWHRTKPDSNIDHRRVLNLATFFGRNGKTLKITPNPKDYAPGDIVTWNLNPRGALPHIGIVTDRRSADGTRPLMMHNVGGGQVLEDVLFGYQITGHFRYGLD</sequence>
<dbReference type="InterPro" id="IPR009706">
    <property type="entry name" value="DUF1287"/>
</dbReference>
<evidence type="ECO:0000256" key="1">
    <source>
        <dbReference type="SAM" id="SignalP"/>
    </source>
</evidence>
<gene>
    <name evidence="2" type="ORF">GCM10008942_19030</name>
</gene>
<keyword evidence="1" id="KW-0732">Signal</keyword>
<feature type="signal peptide" evidence="1">
    <location>
        <begin position="1"/>
        <end position="23"/>
    </location>
</feature>
<dbReference type="RefSeq" id="WP_208393609.1">
    <property type="nucleotide sequence ID" value="NZ_BAAADD010000004.1"/>
</dbReference>
<evidence type="ECO:0000313" key="3">
    <source>
        <dbReference type="Proteomes" id="UP001499951"/>
    </source>
</evidence>
<dbReference type="EMBL" id="BAAADD010000004">
    <property type="protein sequence ID" value="GAA0570411.1"/>
    <property type="molecule type" value="Genomic_DNA"/>
</dbReference>
<dbReference type="Proteomes" id="UP001499951">
    <property type="component" value="Unassembled WGS sequence"/>
</dbReference>
<keyword evidence="3" id="KW-1185">Reference proteome</keyword>
<dbReference type="PIRSF" id="PIRSF011444">
    <property type="entry name" value="DUF1287"/>
    <property type="match status" value="1"/>
</dbReference>
<accession>A0ABP3PRB3</accession>
<evidence type="ECO:0000313" key="2">
    <source>
        <dbReference type="EMBL" id="GAA0570411.1"/>
    </source>
</evidence>
<dbReference type="Pfam" id="PF06940">
    <property type="entry name" value="DUF1287"/>
    <property type="match status" value="1"/>
</dbReference>
<protein>
    <recommendedName>
        <fullName evidence="4">DUF1287 domain-containing protein</fullName>
    </recommendedName>
</protein>
<feature type="chain" id="PRO_5045431130" description="DUF1287 domain-containing protein" evidence="1">
    <location>
        <begin position="24"/>
        <end position="199"/>
    </location>
</feature>
<organism evidence="2 3">
    <name type="scientific">Rhizomicrobium electricum</name>
    <dbReference type="NCBI Taxonomy" id="480070"/>
    <lineage>
        <taxon>Bacteria</taxon>
        <taxon>Pseudomonadati</taxon>
        <taxon>Pseudomonadota</taxon>
        <taxon>Alphaproteobacteria</taxon>
        <taxon>Micropepsales</taxon>
        <taxon>Micropepsaceae</taxon>
        <taxon>Rhizomicrobium</taxon>
    </lineage>
</organism>
<evidence type="ECO:0008006" key="4">
    <source>
        <dbReference type="Google" id="ProtNLM"/>
    </source>
</evidence>
<reference evidence="3" key="1">
    <citation type="journal article" date="2019" name="Int. J. Syst. Evol. Microbiol.">
        <title>The Global Catalogue of Microorganisms (GCM) 10K type strain sequencing project: providing services to taxonomists for standard genome sequencing and annotation.</title>
        <authorList>
            <consortium name="The Broad Institute Genomics Platform"/>
            <consortium name="The Broad Institute Genome Sequencing Center for Infectious Disease"/>
            <person name="Wu L."/>
            <person name="Ma J."/>
        </authorList>
    </citation>
    <scope>NUCLEOTIDE SEQUENCE [LARGE SCALE GENOMIC DNA]</scope>
    <source>
        <strain evidence="3">JCM 15089</strain>
    </source>
</reference>
<proteinExistence type="predicted"/>